<evidence type="ECO:0000256" key="1">
    <source>
        <dbReference type="ARBA" id="ARBA00004127"/>
    </source>
</evidence>
<dbReference type="InterPro" id="IPR010652">
    <property type="entry name" value="DUF1232"/>
</dbReference>
<gene>
    <name evidence="7" type="ORF">GWK17_00285</name>
</gene>
<protein>
    <submittedName>
        <fullName evidence="7">DUF1232 domain-containing protein</fullName>
    </submittedName>
</protein>
<evidence type="ECO:0000256" key="4">
    <source>
        <dbReference type="ARBA" id="ARBA00023136"/>
    </source>
</evidence>
<evidence type="ECO:0000256" key="2">
    <source>
        <dbReference type="ARBA" id="ARBA00022692"/>
    </source>
</evidence>
<dbReference type="Pfam" id="PF06803">
    <property type="entry name" value="DUF1232"/>
    <property type="match status" value="1"/>
</dbReference>
<proteinExistence type="predicted"/>
<name>A0A846TNA2_9BACI</name>
<sequence>MGAAFQIFKTRMKKIKEDIFVIAEAYKHPDTPFYAKLIAIIVVAYAFSPIDLIPDFIPILGYLDDLILIPLGIALLLKILPDHVIQHSREKVAATGKMKQNNWIAGVLIIVVWALLLYWMVDFITYFYDKTA</sequence>
<feature type="transmembrane region" description="Helical" evidence="5">
    <location>
        <begin position="101"/>
        <end position="121"/>
    </location>
</feature>
<dbReference type="RefSeq" id="WP_167830459.1">
    <property type="nucleotide sequence ID" value="NZ_JAAVUM010000001.1"/>
</dbReference>
<dbReference type="AlphaFoldDB" id="A0A846TNA2"/>
<evidence type="ECO:0000313" key="7">
    <source>
        <dbReference type="EMBL" id="NKE03921.1"/>
    </source>
</evidence>
<feature type="domain" description="DUF1232" evidence="6">
    <location>
        <begin position="35"/>
        <end position="71"/>
    </location>
</feature>
<dbReference type="EMBL" id="JAAVUM010000001">
    <property type="protein sequence ID" value="NKE03921.1"/>
    <property type="molecule type" value="Genomic_DNA"/>
</dbReference>
<dbReference type="Proteomes" id="UP000587942">
    <property type="component" value="Unassembled WGS sequence"/>
</dbReference>
<keyword evidence="4 5" id="KW-0472">Membrane</keyword>
<evidence type="ECO:0000313" key="8">
    <source>
        <dbReference type="Proteomes" id="UP000587942"/>
    </source>
</evidence>
<feature type="transmembrane region" description="Helical" evidence="5">
    <location>
        <begin position="59"/>
        <end position="80"/>
    </location>
</feature>
<comment type="subcellular location">
    <subcellularLocation>
        <location evidence="1">Endomembrane system</location>
        <topology evidence="1">Multi-pass membrane protein</topology>
    </subcellularLocation>
</comment>
<keyword evidence="2 5" id="KW-0812">Transmembrane</keyword>
<organism evidence="7 8">
    <name type="scientific">Mesobacillus selenatarsenatis</name>
    <dbReference type="NCBI Taxonomy" id="388741"/>
    <lineage>
        <taxon>Bacteria</taxon>
        <taxon>Bacillati</taxon>
        <taxon>Bacillota</taxon>
        <taxon>Bacilli</taxon>
        <taxon>Bacillales</taxon>
        <taxon>Bacillaceae</taxon>
        <taxon>Mesobacillus</taxon>
    </lineage>
</organism>
<keyword evidence="3 5" id="KW-1133">Transmembrane helix</keyword>
<comment type="caution">
    <text evidence="7">The sequence shown here is derived from an EMBL/GenBank/DDBJ whole genome shotgun (WGS) entry which is preliminary data.</text>
</comment>
<dbReference type="GO" id="GO:0012505">
    <property type="term" value="C:endomembrane system"/>
    <property type="evidence" value="ECO:0007669"/>
    <property type="project" value="UniProtKB-SubCell"/>
</dbReference>
<reference evidence="7 8" key="1">
    <citation type="submission" date="2020-03" db="EMBL/GenBank/DDBJ databases">
        <authorList>
            <person name="Sun Q."/>
        </authorList>
    </citation>
    <scope>NUCLEOTIDE SEQUENCE [LARGE SCALE GENOMIC DNA]</scope>
    <source>
        <strain evidence="7 8">KACC 21451</strain>
    </source>
</reference>
<evidence type="ECO:0000259" key="6">
    <source>
        <dbReference type="Pfam" id="PF06803"/>
    </source>
</evidence>
<evidence type="ECO:0000256" key="3">
    <source>
        <dbReference type="ARBA" id="ARBA00022989"/>
    </source>
</evidence>
<feature type="transmembrane region" description="Helical" evidence="5">
    <location>
        <begin position="33"/>
        <end position="53"/>
    </location>
</feature>
<evidence type="ECO:0000256" key="5">
    <source>
        <dbReference type="SAM" id="Phobius"/>
    </source>
</evidence>
<accession>A0A846TNA2</accession>